<dbReference type="GO" id="GO:0015658">
    <property type="term" value="F:branched-chain amino acid transmembrane transporter activity"/>
    <property type="evidence" value="ECO:0007669"/>
    <property type="project" value="InterPro"/>
</dbReference>
<proteinExistence type="predicted"/>
<evidence type="ECO:0000256" key="2">
    <source>
        <dbReference type="ARBA" id="ARBA00022475"/>
    </source>
</evidence>
<evidence type="ECO:0000256" key="3">
    <source>
        <dbReference type="ARBA" id="ARBA00022692"/>
    </source>
</evidence>
<dbReference type="Pfam" id="PF02653">
    <property type="entry name" value="BPD_transp_2"/>
    <property type="match status" value="1"/>
</dbReference>
<keyword evidence="9" id="KW-1185">Reference proteome</keyword>
<evidence type="ECO:0000256" key="5">
    <source>
        <dbReference type="ARBA" id="ARBA00023136"/>
    </source>
</evidence>
<organism evidence="8 9">
    <name type="scientific">Pseudoxanthomonas spadix (strain BD-a59)</name>
    <dbReference type="NCBI Taxonomy" id="1045855"/>
    <lineage>
        <taxon>Bacteria</taxon>
        <taxon>Pseudomonadati</taxon>
        <taxon>Pseudomonadota</taxon>
        <taxon>Gammaproteobacteria</taxon>
        <taxon>Lysobacterales</taxon>
        <taxon>Lysobacteraceae</taxon>
        <taxon>Pseudoxanthomonas</taxon>
    </lineage>
</organism>
<dbReference type="InterPro" id="IPR001851">
    <property type="entry name" value="ABC_transp_permease"/>
</dbReference>
<evidence type="ECO:0000256" key="1">
    <source>
        <dbReference type="ARBA" id="ARBA00004429"/>
    </source>
</evidence>
<evidence type="ECO:0000256" key="4">
    <source>
        <dbReference type="ARBA" id="ARBA00022989"/>
    </source>
</evidence>
<sequence>MFGEALAGSKHDYFTQKVTTIMILAIMALSLDLLVGVGGMVSVAQAVFFGIAGYTLALTAPEFAPANIWVALPMSLLLAASASLIIGALIIRTSGIFFIIATIAFSQMFFYLFHDAPFAGGSDGIYLMFKPEVSIAGVQLLDLENSTTLFYVVFSSMLVVYLLLRTLLRSPFGRVLSGIKENEIRVSALGYNPVIYKLVAFVIAGTLSGYAGFLSATQYGFVNPGDVSWMLSAHALIMVILGGMGTLFGPILGAFAFEGLQYWYSTITPHWELPMGFTVIALVLLLPGGIGGLLLKWADRRNKPIVQPAGPDTDKAAPVNEGADL</sequence>
<evidence type="ECO:0000256" key="6">
    <source>
        <dbReference type="SAM" id="MobiDB-lite"/>
    </source>
</evidence>
<keyword evidence="5 7" id="KW-0472">Membrane</keyword>
<comment type="subcellular location">
    <subcellularLocation>
        <location evidence="1">Cell inner membrane</location>
        <topology evidence="1">Multi-pass membrane protein</topology>
    </subcellularLocation>
</comment>
<feature type="transmembrane region" description="Helical" evidence="7">
    <location>
        <begin position="96"/>
        <end position="113"/>
    </location>
</feature>
<dbReference type="EMBL" id="CP003093">
    <property type="protein sequence ID" value="AER57615.1"/>
    <property type="molecule type" value="Genomic_DNA"/>
</dbReference>
<dbReference type="PANTHER" id="PTHR30482">
    <property type="entry name" value="HIGH-AFFINITY BRANCHED-CHAIN AMINO ACID TRANSPORT SYSTEM PERMEASE"/>
    <property type="match status" value="1"/>
</dbReference>
<dbReference type="HOGENOM" id="CLU_031365_0_1_6"/>
<dbReference type="STRING" id="1045855.DSC_14855"/>
<keyword evidence="4 7" id="KW-1133">Transmembrane helix</keyword>
<reference evidence="8 9" key="1">
    <citation type="journal article" date="2012" name="J. Bacteriol.">
        <title>Complete Genome Sequence of the BTEX-Degrading Bacterium Pseudoxanthomonas spadix BD-a59.</title>
        <authorList>
            <person name="Lee S.H."/>
            <person name="Jin H.M."/>
            <person name="Lee H.J."/>
            <person name="Kim J.M."/>
            <person name="Jeon C.O."/>
        </authorList>
    </citation>
    <scope>NUCLEOTIDE SEQUENCE [LARGE SCALE GENOMIC DNA]</scope>
    <source>
        <strain evidence="8 9">BD-a59</strain>
    </source>
</reference>
<dbReference type="KEGG" id="psd:DSC_14855"/>
<feature type="transmembrane region" description="Helical" evidence="7">
    <location>
        <begin position="149"/>
        <end position="168"/>
    </location>
</feature>
<dbReference type="eggNOG" id="COG4177">
    <property type="taxonomic scope" value="Bacteria"/>
</dbReference>
<keyword evidence="2" id="KW-1003">Cell membrane</keyword>
<keyword evidence="3 7" id="KW-0812">Transmembrane</keyword>
<evidence type="ECO:0000313" key="8">
    <source>
        <dbReference type="EMBL" id="AER57615.1"/>
    </source>
</evidence>
<evidence type="ECO:0000313" key="9">
    <source>
        <dbReference type="Proteomes" id="UP000005870"/>
    </source>
</evidence>
<feature type="transmembrane region" description="Helical" evidence="7">
    <location>
        <begin position="233"/>
        <end position="257"/>
    </location>
</feature>
<gene>
    <name evidence="8" type="ordered locus">DSC_14855</name>
</gene>
<protein>
    <submittedName>
        <fullName evidence="8">ABC-type branched-chain amino acid transport system</fullName>
    </submittedName>
</protein>
<feature type="transmembrane region" description="Helical" evidence="7">
    <location>
        <begin position="277"/>
        <end position="298"/>
    </location>
</feature>
<dbReference type="PANTHER" id="PTHR30482:SF17">
    <property type="entry name" value="ABC TRANSPORTER ATP-BINDING PROTEIN"/>
    <property type="match status" value="1"/>
</dbReference>
<dbReference type="CDD" id="cd06581">
    <property type="entry name" value="TM_PBP1_LivM_like"/>
    <property type="match status" value="1"/>
</dbReference>
<dbReference type="InterPro" id="IPR043428">
    <property type="entry name" value="LivM-like"/>
</dbReference>
<feature type="transmembrane region" description="Helical" evidence="7">
    <location>
        <begin position="21"/>
        <end position="48"/>
    </location>
</feature>
<feature type="transmembrane region" description="Helical" evidence="7">
    <location>
        <begin position="68"/>
        <end position="89"/>
    </location>
</feature>
<feature type="region of interest" description="Disordered" evidence="6">
    <location>
        <begin position="306"/>
        <end position="325"/>
    </location>
</feature>
<evidence type="ECO:0000256" key="7">
    <source>
        <dbReference type="SAM" id="Phobius"/>
    </source>
</evidence>
<dbReference type="GO" id="GO:0005886">
    <property type="term" value="C:plasma membrane"/>
    <property type="evidence" value="ECO:0007669"/>
    <property type="project" value="UniProtKB-SubCell"/>
</dbReference>
<feature type="transmembrane region" description="Helical" evidence="7">
    <location>
        <begin position="189"/>
        <end position="213"/>
    </location>
</feature>
<name>G7UVF4_PSEUP</name>
<accession>G7UVF4</accession>
<dbReference type="Proteomes" id="UP000005870">
    <property type="component" value="Chromosome"/>
</dbReference>
<dbReference type="AlphaFoldDB" id="G7UVF4"/>